<feature type="domain" description="CAAX prenyl protease 2/Lysostaphin resistance protein A-like" evidence="2">
    <location>
        <begin position="190"/>
        <end position="295"/>
    </location>
</feature>
<dbReference type="InterPro" id="IPR003675">
    <property type="entry name" value="Rce1/LyrA-like_dom"/>
</dbReference>
<sequence>MYAVLINQTALIAYLRRIKYARCIEWLSMCCCERNAESFFISSDSVDDDVRETLSSTVRSALLGSQDGQLRCSWRVLVAVVITFGAVFGFILTVRAVGIDPPGWAEIAVVHPAAVIGVLIAMVLLKRYVDRWDITDYGFNLSRQWGADTLAGFALGVFVVSVLFVIEYQQGGVQIVGTWTDAAAVPIVLQVGILLLGWIALGVWEETLFRGIFITNAIEGLMSRGFSDRAVILGALVSSSIVFGFSHGISGAISTGDSLLYALVMTSISGVLYGWAYLLSGELAFSIGLHTGVNLTTTMLISSSGATYPKVVEYSVSGRSIGLNTSDPAILLFVFAIEFLIISGYFYFQYGAVVPDPNHSGSRSV</sequence>
<reference evidence="3 4" key="1">
    <citation type="journal article" date="2013" name="PLoS ONE">
        <title>Assembly-driven community genomics of a hypersaline microbial ecosystem.</title>
        <authorList>
            <person name="Podell S."/>
            <person name="Ugalde J.A."/>
            <person name="Narasingarao P."/>
            <person name="Banfield J.F."/>
            <person name="Heidelberg K.B."/>
            <person name="Allen E.E."/>
        </authorList>
    </citation>
    <scope>NUCLEOTIDE SEQUENCE [LARGE SCALE GENOMIC DNA]</scope>
    <source>
        <strain evidence="4">J07HQW2</strain>
    </source>
</reference>
<proteinExistence type="predicted"/>
<feature type="transmembrane region" description="Helical" evidence="1">
    <location>
        <begin position="186"/>
        <end position="204"/>
    </location>
</feature>
<gene>
    <name evidence="3" type="ORF">J07HQW2_00644</name>
</gene>
<dbReference type="AlphaFoldDB" id="U1NBF0"/>
<dbReference type="GO" id="GO:0080120">
    <property type="term" value="P:CAAX-box protein maturation"/>
    <property type="evidence" value="ECO:0007669"/>
    <property type="project" value="UniProtKB-ARBA"/>
</dbReference>
<evidence type="ECO:0000313" key="3">
    <source>
        <dbReference type="EMBL" id="ERG94210.1"/>
    </source>
</evidence>
<dbReference type="GO" id="GO:0006508">
    <property type="term" value="P:proteolysis"/>
    <property type="evidence" value="ECO:0007669"/>
    <property type="project" value="UniProtKB-KW"/>
</dbReference>
<keyword evidence="3" id="KW-0645">Protease</keyword>
<dbReference type="PANTHER" id="PTHR39430">
    <property type="entry name" value="MEMBRANE-ASSOCIATED PROTEASE-RELATED"/>
    <property type="match status" value="1"/>
</dbReference>
<feature type="transmembrane region" description="Helical" evidence="1">
    <location>
        <begin position="259"/>
        <end position="279"/>
    </location>
</feature>
<feature type="transmembrane region" description="Helical" evidence="1">
    <location>
        <begin position="230"/>
        <end position="253"/>
    </location>
</feature>
<keyword evidence="1" id="KW-0812">Transmembrane</keyword>
<feature type="transmembrane region" description="Helical" evidence="1">
    <location>
        <begin position="329"/>
        <end position="348"/>
    </location>
</feature>
<keyword evidence="1" id="KW-1133">Transmembrane helix</keyword>
<evidence type="ECO:0000259" key="2">
    <source>
        <dbReference type="Pfam" id="PF02517"/>
    </source>
</evidence>
<organism evidence="3 4">
    <name type="scientific">Haloquadratum walsbyi J07HQW2</name>
    <dbReference type="NCBI Taxonomy" id="1238425"/>
    <lineage>
        <taxon>Archaea</taxon>
        <taxon>Methanobacteriati</taxon>
        <taxon>Methanobacteriota</taxon>
        <taxon>Stenosarchaea group</taxon>
        <taxon>Halobacteria</taxon>
        <taxon>Halobacteriales</taxon>
        <taxon>Haloferacaceae</taxon>
        <taxon>Haloquadratum</taxon>
    </lineage>
</organism>
<feature type="transmembrane region" description="Helical" evidence="1">
    <location>
        <begin position="76"/>
        <end position="98"/>
    </location>
</feature>
<dbReference type="eggNOG" id="arCOG09164">
    <property type="taxonomic scope" value="Archaea"/>
</dbReference>
<dbReference type="Proteomes" id="UP000030710">
    <property type="component" value="Unassembled WGS sequence"/>
</dbReference>
<name>U1NBF0_9EURY</name>
<dbReference type="HOGENOM" id="CLU_051806_0_0_2"/>
<dbReference type="Pfam" id="PF02517">
    <property type="entry name" value="Rce1-like"/>
    <property type="match status" value="1"/>
</dbReference>
<protein>
    <submittedName>
        <fullName evidence="3">Putative metal-dependent membrane protease</fullName>
    </submittedName>
</protein>
<feature type="transmembrane region" description="Helical" evidence="1">
    <location>
        <begin position="104"/>
        <end position="125"/>
    </location>
</feature>
<dbReference type="PANTHER" id="PTHR39430:SF1">
    <property type="entry name" value="PROTEASE"/>
    <property type="match status" value="1"/>
</dbReference>
<accession>U1NBF0</accession>
<dbReference type="EMBL" id="KE356561">
    <property type="protein sequence ID" value="ERG94210.1"/>
    <property type="molecule type" value="Genomic_DNA"/>
</dbReference>
<keyword evidence="1" id="KW-0472">Membrane</keyword>
<feature type="transmembrane region" description="Helical" evidence="1">
    <location>
        <begin position="145"/>
        <end position="166"/>
    </location>
</feature>
<dbReference type="STRING" id="1238425.J07HQW2_00644"/>
<evidence type="ECO:0000313" key="4">
    <source>
        <dbReference type="Proteomes" id="UP000030710"/>
    </source>
</evidence>
<evidence type="ECO:0000256" key="1">
    <source>
        <dbReference type="SAM" id="Phobius"/>
    </source>
</evidence>
<keyword evidence="3" id="KW-0378">Hydrolase</keyword>
<dbReference type="GO" id="GO:0004175">
    <property type="term" value="F:endopeptidase activity"/>
    <property type="evidence" value="ECO:0007669"/>
    <property type="project" value="UniProtKB-ARBA"/>
</dbReference>